<dbReference type="AlphaFoldDB" id="A0AAN7KF60"/>
<evidence type="ECO:0000256" key="1">
    <source>
        <dbReference type="SAM" id="MobiDB-lite"/>
    </source>
</evidence>
<proteinExistence type="predicted"/>
<reference evidence="2 3" key="1">
    <citation type="journal article" date="2023" name="Hortic Res">
        <title>Pangenome of water caltrop reveals structural variations and asymmetric subgenome divergence after allopolyploidization.</title>
        <authorList>
            <person name="Zhang X."/>
            <person name="Chen Y."/>
            <person name="Wang L."/>
            <person name="Yuan Y."/>
            <person name="Fang M."/>
            <person name="Shi L."/>
            <person name="Lu R."/>
            <person name="Comes H.P."/>
            <person name="Ma Y."/>
            <person name="Chen Y."/>
            <person name="Huang G."/>
            <person name="Zhou Y."/>
            <person name="Zheng Z."/>
            <person name="Qiu Y."/>
        </authorList>
    </citation>
    <scope>NUCLEOTIDE SEQUENCE [LARGE SCALE GENOMIC DNA]</scope>
    <source>
        <strain evidence="2">F231</strain>
    </source>
</reference>
<organism evidence="2 3">
    <name type="scientific">Trapa natans</name>
    <name type="common">Water chestnut</name>
    <dbReference type="NCBI Taxonomy" id="22666"/>
    <lineage>
        <taxon>Eukaryota</taxon>
        <taxon>Viridiplantae</taxon>
        <taxon>Streptophyta</taxon>
        <taxon>Embryophyta</taxon>
        <taxon>Tracheophyta</taxon>
        <taxon>Spermatophyta</taxon>
        <taxon>Magnoliopsida</taxon>
        <taxon>eudicotyledons</taxon>
        <taxon>Gunneridae</taxon>
        <taxon>Pentapetalae</taxon>
        <taxon>rosids</taxon>
        <taxon>malvids</taxon>
        <taxon>Myrtales</taxon>
        <taxon>Lythraceae</taxon>
        <taxon>Trapa</taxon>
    </lineage>
</organism>
<feature type="region of interest" description="Disordered" evidence="1">
    <location>
        <begin position="61"/>
        <end position="81"/>
    </location>
</feature>
<keyword evidence="3" id="KW-1185">Reference proteome</keyword>
<accession>A0AAN7KF60</accession>
<evidence type="ECO:0000313" key="3">
    <source>
        <dbReference type="Proteomes" id="UP001346149"/>
    </source>
</evidence>
<name>A0AAN7KF60_TRANT</name>
<dbReference type="Proteomes" id="UP001346149">
    <property type="component" value="Unassembled WGS sequence"/>
</dbReference>
<protein>
    <submittedName>
        <fullName evidence="2">Uncharacterized protein</fullName>
    </submittedName>
</protein>
<dbReference type="EMBL" id="JAXQNO010000024">
    <property type="protein sequence ID" value="KAK4762891.1"/>
    <property type="molecule type" value="Genomic_DNA"/>
</dbReference>
<sequence>MGEAGDCSLEERGFVFEKGDVSSNGIKQGIRVRCRMAAAAGDGPLQLLQLPPGRTLHHLSRLTGLPRPPPHSHSPLCSHDKKKNHRERWIWKAREFELQRKK</sequence>
<gene>
    <name evidence="2" type="ORF">SAY86_008659</name>
</gene>
<evidence type="ECO:0000313" key="2">
    <source>
        <dbReference type="EMBL" id="KAK4762891.1"/>
    </source>
</evidence>
<comment type="caution">
    <text evidence="2">The sequence shown here is derived from an EMBL/GenBank/DDBJ whole genome shotgun (WGS) entry which is preliminary data.</text>
</comment>